<evidence type="ECO:0000259" key="1">
    <source>
        <dbReference type="Pfam" id="PF05239"/>
    </source>
</evidence>
<accession>A0A0H1R7U3</accession>
<dbReference type="EMBL" id="LCYG01000057">
    <property type="protein sequence ID" value="KLK91248.1"/>
    <property type="molecule type" value="Genomic_DNA"/>
</dbReference>
<sequence>MKQAAPRPIIESDRVEGTAVYDRNNAQIGTIKRLIIEKVSGRVLYVDVTFGGLFGVGVHHHTIPWDKLTYDTELEGYHTDITEEQLRAAPVFTDERRGKLNEIHEREMQKYWLNLT</sequence>
<dbReference type="PATRIC" id="fig|1225564.3.peg.5587"/>
<feature type="domain" description="PRC-barrel" evidence="1">
    <location>
        <begin position="12"/>
        <end position="86"/>
    </location>
</feature>
<comment type="caution">
    <text evidence="2">The sequence shown here is derived from an EMBL/GenBank/DDBJ whole genome shotgun (WGS) entry which is preliminary data.</text>
</comment>
<keyword evidence="3" id="KW-1185">Reference proteome</keyword>
<organism evidence="2 3">
    <name type="scientific">Microvirga vignae</name>
    <dbReference type="NCBI Taxonomy" id="1225564"/>
    <lineage>
        <taxon>Bacteria</taxon>
        <taxon>Pseudomonadati</taxon>
        <taxon>Pseudomonadota</taxon>
        <taxon>Alphaproteobacteria</taxon>
        <taxon>Hyphomicrobiales</taxon>
        <taxon>Methylobacteriaceae</taxon>
        <taxon>Microvirga</taxon>
    </lineage>
</organism>
<gene>
    <name evidence="2" type="ORF">AA309_21200</name>
</gene>
<dbReference type="Gene3D" id="2.30.30.240">
    <property type="entry name" value="PRC-barrel domain"/>
    <property type="match status" value="1"/>
</dbReference>
<evidence type="ECO:0000313" key="3">
    <source>
        <dbReference type="Proteomes" id="UP000035489"/>
    </source>
</evidence>
<proteinExistence type="predicted"/>
<reference evidence="2 3" key="1">
    <citation type="submission" date="2015-05" db="EMBL/GenBank/DDBJ databases">
        <title>Draft genome sequence of Microvirga vignae strain BR3299, a novel nitrogen fixing bacteria isolated from Brazil semi-aired region.</title>
        <authorList>
            <person name="Zilli J.E."/>
            <person name="Passos S.R."/>
            <person name="Leite J."/>
            <person name="Baldani J.I."/>
            <person name="Xavier G.R."/>
            <person name="Rumjaneck N.G."/>
            <person name="Simoes-Araujo J.L."/>
        </authorList>
    </citation>
    <scope>NUCLEOTIDE SEQUENCE [LARGE SCALE GENOMIC DNA]</scope>
    <source>
        <strain evidence="2 3">BR3299</strain>
    </source>
</reference>
<dbReference type="Proteomes" id="UP000035489">
    <property type="component" value="Unassembled WGS sequence"/>
</dbReference>
<evidence type="ECO:0000313" key="2">
    <source>
        <dbReference type="EMBL" id="KLK91248.1"/>
    </source>
</evidence>
<dbReference type="Pfam" id="PF05239">
    <property type="entry name" value="PRC"/>
    <property type="match status" value="1"/>
</dbReference>
<dbReference type="AlphaFoldDB" id="A0A0H1R7U3"/>
<dbReference type="InterPro" id="IPR011033">
    <property type="entry name" value="PRC_barrel-like_sf"/>
</dbReference>
<name>A0A0H1R7U3_9HYPH</name>
<protein>
    <recommendedName>
        <fullName evidence="1">PRC-barrel domain-containing protein</fullName>
    </recommendedName>
</protein>
<dbReference type="InterPro" id="IPR027275">
    <property type="entry name" value="PRC-brl_dom"/>
</dbReference>
<dbReference type="PANTHER" id="PTHR36505:SF1">
    <property type="entry name" value="BLR1072 PROTEIN"/>
    <property type="match status" value="1"/>
</dbReference>
<dbReference type="SUPFAM" id="SSF50346">
    <property type="entry name" value="PRC-barrel domain"/>
    <property type="match status" value="1"/>
</dbReference>
<dbReference type="PANTHER" id="PTHR36505">
    <property type="entry name" value="BLR1072 PROTEIN"/>
    <property type="match status" value="1"/>
</dbReference>